<dbReference type="EMBL" id="AXCM01004187">
    <property type="status" value="NOT_ANNOTATED_CDS"/>
    <property type="molecule type" value="Genomic_DNA"/>
</dbReference>
<reference evidence="3" key="1">
    <citation type="submission" date="2013-09" db="EMBL/GenBank/DDBJ databases">
        <title>The Genome Sequence of Anopheles culicifacies species A.</title>
        <authorList>
            <consortium name="The Broad Institute Genomics Platform"/>
            <person name="Neafsey D.E."/>
            <person name="Besansky N."/>
            <person name="Howell P."/>
            <person name="Walton C."/>
            <person name="Young S.K."/>
            <person name="Zeng Q."/>
            <person name="Gargeya S."/>
            <person name="Fitzgerald M."/>
            <person name="Haas B."/>
            <person name="Abouelleil A."/>
            <person name="Allen A.W."/>
            <person name="Alvarado L."/>
            <person name="Arachchi H.M."/>
            <person name="Berlin A.M."/>
            <person name="Chapman S.B."/>
            <person name="Gainer-Dewar J."/>
            <person name="Goldberg J."/>
            <person name="Griggs A."/>
            <person name="Gujja S."/>
            <person name="Hansen M."/>
            <person name="Howarth C."/>
            <person name="Imamovic A."/>
            <person name="Ireland A."/>
            <person name="Larimer J."/>
            <person name="McCowan C."/>
            <person name="Murphy C."/>
            <person name="Pearson M."/>
            <person name="Poon T.W."/>
            <person name="Priest M."/>
            <person name="Roberts A."/>
            <person name="Saif S."/>
            <person name="Shea T."/>
            <person name="Sisk P."/>
            <person name="Sykes S."/>
            <person name="Wortman J."/>
            <person name="Nusbaum C."/>
            <person name="Birren B."/>
        </authorList>
    </citation>
    <scope>NUCLEOTIDE SEQUENCE [LARGE SCALE GENOMIC DNA]</scope>
    <source>
        <strain evidence="3">A-37</strain>
    </source>
</reference>
<evidence type="ECO:0008006" key="4">
    <source>
        <dbReference type="Google" id="ProtNLM"/>
    </source>
</evidence>
<dbReference type="EMBL" id="AXCM01004186">
    <property type="status" value="NOT_ANNOTATED_CDS"/>
    <property type="molecule type" value="Genomic_DNA"/>
</dbReference>
<evidence type="ECO:0000256" key="1">
    <source>
        <dbReference type="SAM" id="MobiDB-lite"/>
    </source>
</evidence>
<dbReference type="STRING" id="139723.A0A182LU53"/>
<keyword evidence="3" id="KW-1185">Reference proteome</keyword>
<proteinExistence type="predicted"/>
<feature type="compositionally biased region" description="Low complexity" evidence="1">
    <location>
        <begin position="16"/>
        <end position="41"/>
    </location>
</feature>
<dbReference type="AlphaFoldDB" id="A0A182LU53"/>
<evidence type="ECO:0000313" key="2">
    <source>
        <dbReference type="EnsemblMetazoa" id="ACUA002030-PA"/>
    </source>
</evidence>
<sequence length="204" mass="23137">MLEHTTGGNTMKKKNSVSSNTNATSNRNGNSSNTSSTVSQKNDNKKLAKEIKSLVLWKSPLKTLKFATLEILFLFKTNMDRILCPADNGTANHIIPSLWSIMAKVRYEAFLWGAGTALGELPPYFMAKAARLSGNTTEELENLQELEKLQKRKEKGEKLSLFDKGKLMMEDIVERVGFFGILLCASRRICVWFYRSFRKQSPYR</sequence>
<protein>
    <recommendedName>
        <fullName evidence="4">Vacuole membrane protein 1</fullName>
    </recommendedName>
</protein>
<feature type="region of interest" description="Disordered" evidence="1">
    <location>
        <begin position="1"/>
        <end position="43"/>
    </location>
</feature>
<accession>A0A182LU53</accession>
<dbReference type="Proteomes" id="UP000075883">
    <property type="component" value="Unassembled WGS sequence"/>
</dbReference>
<organism evidence="2 3">
    <name type="scientific">Anopheles culicifacies</name>
    <dbReference type="NCBI Taxonomy" id="139723"/>
    <lineage>
        <taxon>Eukaryota</taxon>
        <taxon>Metazoa</taxon>
        <taxon>Ecdysozoa</taxon>
        <taxon>Arthropoda</taxon>
        <taxon>Hexapoda</taxon>
        <taxon>Insecta</taxon>
        <taxon>Pterygota</taxon>
        <taxon>Neoptera</taxon>
        <taxon>Endopterygota</taxon>
        <taxon>Diptera</taxon>
        <taxon>Nematocera</taxon>
        <taxon>Culicoidea</taxon>
        <taxon>Culicidae</taxon>
        <taxon>Anophelinae</taxon>
        <taxon>Anopheles</taxon>
        <taxon>culicifacies species complex</taxon>
    </lineage>
</organism>
<name>A0A182LU53_9DIPT</name>
<reference evidence="2" key="2">
    <citation type="submission" date="2020-05" db="UniProtKB">
        <authorList>
            <consortium name="EnsemblMetazoa"/>
        </authorList>
    </citation>
    <scope>IDENTIFICATION</scope>
    <source>
        <strain evidence="2">A-37</strain>
    </source>
</reference>
<evidence type="ECO:0000313" key="3">
    <source>
        <dbReference type="Proteomes" id="UP000075883"/>
    </source>
</evidence>
<dbReference type="VEuPathDB" id="VectorBase:ACUA002030"/>
<dbReference type="EnsemblMetazoa" id="ACUA002030-RA">
    <property type="protein sequence ID" value="ACUA002030-PA"/>
    <property type="gene ID" value="ACUA002030"/>
</dbReference>